<dbReference type="PANTHER" id="PTHR33744:SF1">
    <property type="entry name" value="DNA-BINDING TRANSCRIPTIONAL ACTIVATOR ADER"/>
    <property type="match status" value="1"/>
</dbReference>
<keyword evidence="6" id="KW-1185">Reference proteome</keyword>
<evidence type="ECO:0000259" key="3">
    <source>
        <dbReference type="Pfam" id="PF14361"/>
    </source>
</evidence>
<feature type="domain" description="RsbT co-antagonist protein RsbRD N-terminal" evidence="3">
    <location>
        <begin position="36"/>
        <end position="178"/>
    </location>
</feature>
<protein>
    <recommendedName>
        <fullName evidence="7">PucR family transcriptional regulator</fullName>
    </recommendedName>
</protein>
<evidence type="ECO:0008006" key="7">
    <source>
        <dbReference type="Google" id="ProtNLM"/>
    </source>
</evidence>
<dbReference type="RefSeq" id="WP_259315409.1">
    <property type="nucleotide sequence ID" value="NZ_CP087164.1"/>
</dbReference>
<accession>A0A9E6XWE6</accession>
<comment type="similarity">
    <text evidence="1">Belongs to the CdaR family.</text>
</comment>
<evidence type="ECO:0000313" key="6">
    <source>
        <dbReference type="Proteomes" id="UP001162834"/>
    </source>
</evidence>
<dbReference type="PANTHER" id="PTHR33744">
    <property type="entry name" value="CARBOHYDRATE DIACID REGULATOR"/>
    <property type="match status" value="1"/>
</dbReference>
<name>A0A9E6XWE6_9ACTN</name>
<evidence type="ECO:0000313" key="5">
    <source>
        <dbReference type="EMBL" id="UGS35726.1"/>
    </source>
</evidence>
<dbReference type="Gene3D" id="1.10.10.2840">
    <property type="entry name" value="PucR C-terminal helix-turn-helix domain"/>
    <property type="match status" value="1"/>
</dbReference>
<evidence type="ECO:0000259" key="2">
    <source>
        <dbReference type="Pfam" id="PF13556"/>
    </source>
</evidence>
<dbReference type="InterPro" id="IPR042070">
    <property type="entry name" value="PucR_C-HTH_sf"/>
</dbReference>
<dbReference type="AlphaFoldDB" id="A0A9E6XWE6"/>
<sequence>MTIDALIDEDVAPVTTVPCLEVRALIDDVLAPAAGEIADRLARVIHRHDAAPGDDAGTIADTLASCEANVRMQLAMWRNGQDPSHAEPPEAAIAYARFCAREDRSLADLLRIYHIGQEELMRIVRHELASRLPAETMFAALDQVCTFVFTYNDAVLVRLEEVHRRERATAARTTVARRRRMLAAILAGEPADPCDAADCLGYDVRRHHLGVVLWGAEPDRLGAEAARLASTLGTGAPLTEPLGGSALAAWFGGWEPPDPALVRPADGGVRIALGTVRPGVEGFRATHADALVARRVSRECRLADPAVDYPALALAGLLIADAERARTFVADELGALAGGERPDAMHRLRMTLETYFAELASVARTARRLGVHENTVSYRLQRVCEIRGRPLTERTLELQAALRLARLFSEPETDADLHPRCTER</sequence>
<dbReference type="InterPro" id="IPR051448">
    <property type="entry name" value="CdaR-like_regulators"/>
</dbReference>
<dbReference type="KEGG" id="sbae:DSM104329_02121"/>
<evidence type="ECO:0000259" key="4">
    <source>
        <dbReference type="Pfam" id="PF17853"/>
    </source>
</evidence>
<proteinExistence type="inferred from homology"/>
<evidence type="ECO:0000256" key="1">
    <source>
        <dbReference type="ARBA" id="ARBA00006754"/>
    </source>
</evidence>
<feature type="domain" description="CdaR GGDEF-like" evidence="4">
    <location>
        <begin position="196"/>
        <end position="296"/>
    </location>
</feature>
<organism evidence="5 6">
    <name type="scientific">Capillimicrobium parvum</name>
    <dbReference type="NCBI Taxonomy" id="2884022"/>
    <lineage>
        <taxon>Bacteria</taxon>
        <taxon>Bacillati</taxon>
        <taxon>Actinomycetota</taxon>
        <taxon>Thermoleophilia</taxon>
        <taxon>Solirubrobacterales</taxon>
        <taxon>Capillimicrobiaceae</taxon>
        <taxon>Capillimicrobium</taxon>
    </lineage>
</organism>
<dbReference type="Pfam" id="PF14361">
    <property type="entry name" value="RsbRD_N"/>
    <property type="match status" value="1"/>
</dbReference>
<dbReference type="InterPro" id="IPR041522">
    <property type="entry name" value="CdaR_GGDEF"/>
</dbReference>
<dbReference type="EMBL" id="CP087164">
    <property type="protein sequence ID" value="UGS35726.1"/>
    <property type="molecule type" value="Genomic_DNA"/>
</dbReference>
<dbReference type="InterPro" id="IPR025736">
    <property type="entry name" value="PucR_C-HTH_dom"/>
</dbReference>
<dbReference type="Pfam" id="PF17853">
    <property type="entry name" value="GGDEF_2"/>
    <property type="match status" value="1"/>
</dbReference>
<gene>
    <name evidence="5" type="ORF">DSM104329_02121</name>
</gene>
<feature type="domain" description="PucR C-terminal helix-turn-helix" evidence="2">
    <location>
        <begin position="348"/>
        <end position="404"/>
    </location>
</feature>
<reference evidence="5" key="1">
    <citation type="journal article" date="2022" name="Int. J. Syst. Evol. Microbiol.">
        <title>Pseudomonas aegrilactucae sp. nov. and Pseudomonas morbosilactucae sp. nov., pathogens causing bacterial rot of lettuce in Japan.</title>
        <authorList>
            <person name="Sawada H."/>
            <person name="Fujikawa T."/>
            <person name="Satou M."/>
        </authorList>
    </citation>
    <scope>NUCLEOTIDE SEQUENCE</scope>
    <source>
        <strain evidence="5">0166_1</strain>
    </source>
</reference>
<dbReference type="InterPro" id="IPR025751">
    <property type="entry name" value="RsbRD_N_dom"/>
</dbReference>
<dbReference type="Proteomes" id="UP001162834">
    <property type="component" value="Chromosome"/>
</dbReference>
<dbReference type="Pfam" id="PF13556">
    <property type="entry name" value="HTH_30"/>
    <property type="match status" value="1"/>
</dbReference>